<dbReference type="EMBL" id="CP021524">
    <property type="protein sequence ID" value="ARW11223.1"/>
    <property type="molecule type" value="Genomic_DNA"/>
</dbReference>
<evidence type="ECO:0000313" key="12">
    <source>
        <dbReference type="Proteomes" id="UP000195633"/>
    </source>
</evidence>
<accession>A0A1Y0V493</accession>
<evidence type="ECO:0000256" key="2">
    <source>
        <dbReference type="ARBA" id="ARBA00019403"/>
    </source>
</evidence>
<dbReference type="PANTHER" id="PTHR33693">
    <property type="entry name" value="TYPE-5 URACIL-DNA GLYCOSYLASE"/>
    <property type="match status" value="1"/>
</dbReference>
<keyword evidence="11" id="KW-0808">Transferase</keyword>
<dbReference type="SMART" id="SM00986">
    <property type="entry name" value="UDG"/>
    <property type="match status" value="1"/>
</dbReference>
<name>A0A1Y0V493_9PROT</name>
<dbReference type="NCBIfam" id="TIGR00758">
    <property type="entry name" value="UDG_fam4"/>
    <property type="match status" value="1"/>
</dbReference>
<evidence type="ECO:0000256" key="9">
    <source>
        <dbReference type="ARBA" id="ARBA00023204"/>
    </source>
</evidence>
<dbReference type="CDD" id="cd10030">
    <property type="entry name" value="UDG-F4_TTUDGA_SPO1dp_like"/>
    <property type="match status" value="1"/>
</dbReference>
<dbReference type="GO" id="GO:0003887">
    <property type="term" value="F:DNA-directed DNA polymerase activity"/>
    <property type="evidence" value="ECO:0007669"/>
    <property type="project" value="UniProtKB-KW"/>
</dbReference>
<evidence type="ECO:0000256" key="1">
    <source>
        <dbReference type="ARBA" id="ARBA00006521"/>
    </source>
</evidence>
<dbReference type="InterPro" id="IPR005273">
    <property type="entry name" value="Ura-DNA_glyco_family4"/>
</dbReference>
<dbReference type="Pfam" id="PF03167">
    <property type="entry name" value="UDG"/>
    <property type="match status" value="1"/>
</dbReference>
<keyword evidence="3" id="KW-0004">4Fe-4S</keyword>
<keyword evidence="5" id="KW-0227">DNA damage</keyword>
<dbReference type="GO" id="GO:0046872">
    <property type="term" value="F:metal ion binding"/>
    <property type="evidence" value="ECO:0007669"/>
    <property type="project" value="UniProtKB-KW"/>
</dbReference>
<keyword evidence="4" id="KW-0479">Metal-binding</keyword>
<evidence type="ECO:0000256" key="8">
    <source>
        <dbReference type="ARBA" id="ARBA00023014"/>
    </source>
</evidence>
<dbReference type="STRING" id="481146.A4S02_06680"/>
<keyword evidence="9" id="KW-0234">DNA repair</keyword>
<dbReference type="InterPro" id="IPR005122">
    <property type="entry name" value="Uracil-DNA_glycosylase-like"/>
</dbReference>
<dbReference type="RefSeq" id="WP_087636086.1">
    <property type="nucleotide sequence ID" value="NZ_CP021524.1"/>
</dbReference>
<evidence type="ECO:0000256" key="7">
    <source>
        <dbReference type="ARBA" id="ARBA00023004"/>
    </source>
</evidence>
<keyword evidence="11" id="KW-0548">Nucleotidyltransferase</keyword>
<sequence>MVEIVLAHQVDLATWRAATRHYAQKQVLPESITWRVADKGQTPWVLEAPDSADNDAPLNLPRKLVTAVLEALQAHPPERFELLYRVVYRFTHDLLDMEDLREDPDIQQLRKLVQSVKQETEQFRLAFSTFSFQRQSKSLHYTPQNYIVEANGRFCIERDAQPWEVITPYRRMWWDGNQLHFAPGEAEAEHVSAEMWQKDGQGIWLGYPNTVLVPTLEDVAQAPSLASLAAEAMDCRACSLWQPANRTVFGEGVENTPLMFVGEQPGDQEDLAGHPFVGPAGKVFDRALEEAGISRNHVYVTNAVKHFRFTWRNNRRLHQKPDQESVDACRIWLDAERRLVHPKLIVMLGVTAAQSLLKRPVTISRERSRIFQLDEQCSGLVTVHPSYLLRLPNEEAKAREYARFVEDLRLAQSFITQQSD</sequence>
<evidence type="ECO:0000259" key="10">
    <source>
        <dbReference type="SMART" id="SM00986"/>
    </source>
</evidence>
<organism evidence="11 12">
    <name type="scientific">Acetobacter ascendens</name>
    <dbReference type="NCBI Taxonomy" id="481146"/>
    <lineage>
        <taxon>Bacteria</taxon>
        <taxon>Pseudomonadati</taxon>
        <taxon>Pseudomonadota</taxon>
        <taxon>Alphaproteobacteria</taxon>
        <taxon>Acetobacterales</taxon>
        <taxon>Acetobacteraceae</taxon>
        <taxon>Acetobacter</taxon>
    </lineage>
</organism>
<gene>
    <name evidence="11" type="ORF">S101447_02169</name>
</gene>
<dbReference type="Gene3D" id="3.40.470.10">
    <property type="entry name" value="Uracil-DNA glycosylase-like domain"/>
    <property type="match status" value="1"/>
</dbReference>
<keyword evidence="7" id="KW-0408">Iron</keyword>
<evidence type="ECO:0000256" key="4">
    <source>
        <dbReference type="ARBA" id="ARBA00022723"/>
    </source>
</evidence>
<keyword evidence="8" id="KW-0411">Iron-sulfur</keyword>
<evidence type="ECO:0000313" key="11">
    <source>
        <dbReference type="EMBL" id="ARW11223.1"/>
    </source>
</evidence>
<dbReference type="Proteomes" id="UP000195633">
    <property type="component" value="Chromosome"/>
</dbReference>
<keyword evidence="6" id="KW-0378">Hydrolase</keyword>
<proteinExistence type="inferred from homology"/>
<dbReference type="SUPFAM" id="SSF52141">
    <property type="entry name" value="Uracil-DNA glycosylase-like"/>
    <property type="match status" value="1"/>
</dbReference>
<dbReference type="AlphaFoldDB" id="A0A1Y0V493"/>
<dbReference type="NCBIfam" id="TIGR03914">
    <property type="entry name" value="UDG_fam_dom"/>
    <property type="match status" value="1"/>
</dbReference>
<evidence type="ECO:0000256" key="5">
    <source>
        <dbReference type="ARBA" id="ARBA00022763"/>
    </source>
</evidence>
<dbReference type="InterPro" id="IPR036895">
    <property type="entry name" value="Uracil-DNA_glycosylase-like_sf"/>
</dbReference>
<keyword evidence="11" id="KW-0239">DNA-directed DNA polymerase</keyword>
<evidence type="ECO:0000256" key="3">
    <source>
        <dbReference type="ARBA" id="ARBA00022485"/>
    </source>
</evidence>
<feature type="domain" description="Uracil-DNA glycosylase-like" evidence="10">
    <location>
        <begin position="249"/>
        <end position="409"/>
    </location>
</feature>
<protein>
    <recommendedName>
        <fullName evidence="2">Type-4 uracil-DNA glycosylase</fullName>
    </recommendedName>
</protein>
<dbReference type="PANTHER" id="PTHR33693:SF9">
    <property type="entry name" value="TYPE-4 URACIL-DNA GLYCOSYLASE"/>
    <property type="match status" value="1"/>
</dbReference>
<dbReference type="GO" id="GO:0097506">
    <property type="term" value="F:deaminated base DNA N-glycosylase activity"/>
    <property type="evidence" value="ECO:0007669"/>
    <property type="project" value="UniProtKB-ARBA"/>
</dbReference>
<evidence type="ECO:0000256" key="6">
    <source>
        <dbReference type="ARBA" id="ARBA00022801"/>
    </source>
</evidence>
<dbReference type="GO" id="GO:0006281">
    <property type="term" value="P:DNA repair"/>
    <property type="evidence" value="ECO:0007669"/>
    <property type="project" value="UniProtKB-KW"/>
</dbReference>
<reference evidence="11 12" key="1">
    <citation type="submission" date="2017-05" db="EMBL/GenBank/DDBJ databases">
        <title>Genome sequence of Acetobacter pasteurianus subsp. ascendens strain SRCM101447.</title>
        <authorList>
            <person name="Cho S.H."/>
        </authorList>
    </citation>
    <scope>NUCLEOTIDE SEQUENCE [LARGE SCALE GENOMIC DNA]</scope>
    <source>
        <strain evidence="11 12">SRCM101447</strain>
    </source>
</reference>
<comment type="similarity">
    <text evidence="1">Belongs to the uracil-DNA glycosylase (UDG) superfamily. Type 4 (UDGa) family.</text>
</comment>
<dbReference type="GO" id="GO:0051539">
    <property type="term" value="F:4 iron, 4 sulfur cluster binding"/>
    <property type="evidence" value="ECO:0007669"/>
    <property type="project" value="UniProtKB-KW"/>
</dbReference>
<dbReference type="SMART" id="SM00987">
    <property type="entry name" value="UreE_C"/>
    <property type="match status" value="1"/>
</dbReference>
<dbReference type="InterPro" id="IPR051536">
    <property type="entry name" value="UDG_Type-4/5"/>
</dbReference>